<evidence type="ECO:0000259" key="3">
    <source>
        <dbReference type="Pfam" id="PF16490"/>
    </source>
</evidence>
<comment type="caution">
    <text evidence="4">The sequence shown here is derived from an EMBL/GenBank/DDBJ whole genome shotgun (WGS) entry which is preliminary data.</text>
</comment>
<name>A0ABS3C4V4_9BACT</name>
<dbReference type="InterPro" id="IPR000683">
    <property type="entry name" value="Gfo/Idh/MocA-like_OxRdtase_N"/>
</dbReference>
<dbReference type="EMBL" id="JAFKCT010000005">
    <property type="protein sequence ID" value="MBN7812013.1"/>
    <property type="molecule type" value="Genomic_DNA"/>
</dbReference>
<dbReference type="Pfam" id="PF01408">
    <property type="entry name" value="GFO_IDH_MocA"/>
    <property type="match status" value="1"/>
</dbReference>
<keyword evidence="1" id="KW-0560">Oxidoreductase</keyword>
<dbReference type="SUPFAM" id="SSF51735">
    <property type="entry name" value="NAD(P)-binding Rossmann-fold domains"/>
    <property type="match status" value="1"/>
</dbReference>
<dbReference type="InterPro" id="IPR036291">
    <property type="entry name" value="NAD(P)-bd_dom_sf"/>
</dbReference>
<dbReference type="Pfam" id="PF16490">
    <property type="entry name" value="Oxidoreduct_C"/>
    <property type="match status" value="1"/>
</dbReference>
<proteinExistence type="predicted"/>
<dbReference type="PROSITE" id="PS51257">
    <property type="entry name" value="PROKAR_LIPOPROTEIN"/>
    <property type="match status" value="1"/>
</dbReference>
<feature type="domain" description="Putative oxidoreductase C-terminal" evidence="3">
    <location>
        <begin position="182"/>
        <end position="455"/>
    </location>
</feature>
<feature type="domain" description="Gfo/Idh/MocA-like oxidoreductase N-terminal" evidence="2">
    <location>
        <begin position="85"/>
        <end position="161"/>
    </location>
</feature>
<dbReference type="InterPro" id="IPR032459">
    <property type="entry name" value="Oxidoreduct_C"/>
</dbReference>
<sequence>MFSNKVKIGAALALFSASCSSPEMKSDLSESDTKVKIMTLDPGHFHAGLIHKSMYPTVDSTVYVFAPEGAELNDHLKRIAGYNERSENPTAWNLEVYTGADYLQKMISEKPGNVMMVAGKNDRKVDYILAAIENGIHVYADKPLVINQEGFKKLLRAFQLAGEKDLLLYDIMTERFEITTLLQRELSMIPEVFGELETGTPEDPAITKESVHHFFKYVSGAPLIRPDWFFDVAVEGEGIVDVTTHLVDLIQWEAFPGVTLDTTDVQMLAAKRWATSMTLEEFQKVTGKSEIPDFLQKDMKDGKLEVFANGEMTYTLKGKHAKASVIWNYQAPEGSADTHYSMMRGTKAKLIIRQGKEENYRPAFYVELAGADLASLEKAVKETLQGKYPGIGLEKMPSGEYQVTIPDSYHNGHEAHFAQVTERFLEYYQAGKMPAWEVPNMITKYYTNIKAREFALK</sequence>
<evidence type="ECO:0000256" key="1">
    <source>
        <dbReference type="ARBA" id="ARBA00023002"/>
    </source>
</evidence>
<dbReference type="PANTHER" id="PTHR43818:SF11">
    <property type="entry name" value="BCDNA.GH03377"/>
    <property type="match status" value="1"/>
</dbReference>
<dbReference type="Gene3D" id="3.40.50.720">
    <property type="entry name" value="NAD(P)-binding Rossmann-like Domain"/>
    <property type="match status" value="1"/>
</dbReference>
<reference evidence="4 5" key="1">
    <citation type="submission" date="2021-03" db="EMBL/GenBank/DDBJ databases">
        <title>novel species isolated from a fishpond in China.</title>
        <authorList>
            <person name="Lu H."/>
            <person name="Cai Z."/>
        </authorList>
    </citation>
    <scope>NUCLEOTIDE SEQUENCE [LARGE SCALE GENOMIC DNA]</scope>
    <source>
        <strain evidence="4 5">H41</strain>
    </source>
</reference>
<accession>A0ABS3C4V4</accession>
<dbReference type="InterPro" id="IPR050463">
    <property type="entry name" value="Gfo/Idh/MocA_oxidrdct_glycsds"/>
</dbReference>
<organism evidence="4 5">
    <name type="scientific">Algoriphagus oliviformis</name>
    <dbReference type="NCBI Taxonomy" id="2811231"/>
    <lineage>
        <taxon>Bacteria</taxon>
        <taxon>Pseudomonadati</taxon>
        <taxon>Bacteroidota</taxon>
        <taxon>Cytophagia</taxon>
        <taxon>Cytophagales</taxon>
        <taxon>Cyclobacteriaceae</taxon>
        <taxon>Algoriphagus</taxon>
    </lineage>
</organism>
<evidence type="ECO:0000259" key="2">
    <source>
        <dbReference type="Pfam" id="PF01408"/>
    </source>
</evidence>
<keyword evidence="5" id="KW-1185">Reference proteome</keyword>
<dbReference type="Proteomes" id="UP000664317">
    <property type="component" value="Unassembled WGS sequence"/>
</dbReference>
<protein>
    <submittedName>
        <fullName evidence="4">Gfo/Idh/MocA family oxidoreductase</fullName>
    </submittedName>
</protein>
<evidence type="ECO:0000313" key="5">
    <source>
        <dbReference type="Proteomes" id="UP000664317"/>
    </source>
</evidence>
<dbReference type="PANTHER" id="PTHR43818">
    <property type="entry name" value="BCDNA.GH03377"/>
    <property type="match status" value="1"/>
</dbReference>
<gene>
    <name evidence="4" type="ORF">J0A68_13760</name>
</gene>
<evidence type="ECO:0000313" key="4">
    <source>
        <dbReference type="EMBL" id="MBN7812013.1"/>
    </source>
</evidence>